<keyword evidence="1" id="KW-1185">Reference proteome</keyword>
<name>A0A1I7XLL4_HETBA</name>
<reference evidence="2" key="1">
    <citation type="submission" date="2016-11" db="UniProtKB">
        <authorList>
            <consortium name="WormBaseParasite"/>
        </authorList>
    </citation>
    <scope>IDENTIFICATION</scope>
</reference>
<sequence length="137" mass="15360">MFRRVATSFSRIIVGAAGVQLGATAIALSDKELSKKPEWYQNAVRSLEYSIIKLSKYGYIQSQETLDEAHEVLLKVADVHSTEIHWRLARVLIEKAELTKCGEQKKHLLHEAKEHAKKALAVEPSKGCAGAHKWQVL</sequence>
<accession>A0A1I7XLL4</accession>
<organism evidence="1 2">
    <name type="scientific">Heterorhabditis bacteriophora</name>
    <name type="common">Entomopathogenic nematode worm</name>
    <dbReference type="NCBI Taxonomy" id="37862"/>
    <lineage>
        <taxon>Eukaryota</taxon>
        <taxon>Metazoa</taxon>
        <taxon>Ecdysozoa</taxon>
        <taxon>Nematoda</taxon>
        <taxon>Chromadorea</taxon>
        <taxon>Rhabditida</taxon>
        <taxon>Rhabditina</taxon>
        <taxon>Rhabditomorpha</taxon>
        <taxon>Strongyloidea</taxon>
        <taxon>Heterorhabditidae</taxon>
        <taxon>Heterorhabditis</taxon>
    </lineage>
</organism>
<dbReference type="AlphaFoldDB" id="A0A1I7XLL4"/>
<evidence type="ECO:0000313" key="2">
    <source>
        <dbReference type="WBParaSite" id="Hba_18194"/>
    </source>
</evidence>
<evidence type="ECO:0000313" key="1">
    <source>
        <dbReference type="Proteomes" id="UP000095283"/>
    </source>
</evidence>
<dbReference type="WBParaSite" id="Hba_18194">
    <property type="protein sequence ID" value="Hba_18194"/>
    <property type="gene ID" value="Hba_18194"/>
</dbReference>
<proteinExistence type="predicted"/>
<protein>
    <submittedName>
        <fullName evidence="2">TPR_REGION domain-containing protein</fullName>
    </submittedName>
</protein>
<dbReference type="Proteomes" id="UP000095283">
    <property type="component" value="Unplaced"/>
</dbReference>